<keyword evidence="5" id="KW-1185">Reference proteome</keyword>
<dbReference type="SUPFAM" id="SSF51569">
    <property type="entry name" value="Aldolase"/>
    <property type="match status" value="1"/>
</dbReference>
<proteinExistence type="inferred from homology"/>
<dbReference type="PANTHER" id="PTHR39340">
    <property type="entry name" value="SULFOFRUCTOSEPHOSPHATE ALDOLASE"/>
    <property type="match status" value="1"/>
</dbReference>
<feature type="region of interest" description="Disordered" evidence="3">
    <location>
        <begin position="306"/>
        <end position="328"/>
    </location>
</feature>
<reference evidence="4 5" key="1">
    <citation type="submission" date="2022-10" db="EMBL/GenBank/DDBJ databases">
        <authorList>
            <person name="Xie J."/>
            <person name="Shen N."/>
        </authorList>
    </citation>
    <scope>NUCLEOTIDE SEQUENCE [LARGE SCALE GENOMIC DNA]</scope>
    <source>
        <strain evidence="4 5">YIM65594</strain>
    </source>
</reference>
<dbReference type="InterPro" id="IPR050552">
    <property type="entry name" value="LacD_aldolase"/>
</dbReference>
<name>A0ABU6FCY3_9ACTN</name>
<keyword evidence="2" id="KW-0456">Lyase</keyword>
<organism evidence="4 5">
    <name type="scientific">Streptomyces endophyticus</name>
    <dbReference type="NCBI Taxonomy" id="714166"/>
    <lineage>
        <taxon>Bacteria</taxon>
        <taxon>Bacillati</taxon>
        <taxon>Actinomycetota</taxon>
        <taxon>Actinomycetes</taxon>
        <taxon>Kitasatosporales</taxon>
        <taxon>Streptomycetaceae</taxon>
        <taxon>Streptomyces</taxon>
    </lineage>
</organism>
<dbReference type="InterPro" id="IPR013785">
    <property type="entry name" value="Aldolase_TIM"/>
</dbReference>
<gene>
    <name evidence="4" type="ORF">OKJ99_28745</name>
</gene>
<dbReference type="PANTHER" id="PTHR39340:SF1">
    <property type="entry name" value="SULFOFRUCTOSEPHOSPHATE ALDOLASE"/>
    <property type="match status" value="1"/>
</dbReference>
<dbReference type="Pfam" id="PF01791">
    <property type="entry name" value="DeoC"/>
    <property type="match status" value="1"/>
</dbReference>
<dbReference type="EMBL" id="JAOZYC010000148">
    <property type="protein sequence ID" value="MEB8341492.1"/>
    <property type="molecule type" value="Genomic_DNA"/>
</dbReference>
<evidence type="ECO:0000313" key="4">
    <source>
        <dbReference type="EMBL" id="MEB8341492.1"/>
    </source>
</evidence>
<evidence type="ECO:0000256" key="1">
    <source>
        <dbReference type="ARBA" id="ARBA00008679"/>
    </source>
</evidence>
<evidence type="ECO:0000313" key="5">
    <source>
        <dbReference type="Proteomes" id="UP001354931"/>
    </source>
</evidence>
<dbReference type="Gene3D" id="3.20.20.70">
    <property type="entry name" value="Aldolase class I"/>
    <property type="match status" value="1"/>
</dbReference>
<comment type="similarity">
    <text evidence="1">Belongs to the aldolase LacD family.</text>
</comment>
<dbReference type="Proteomes" id="UP001354931">
    <property type="component" value="Unassembled WGS sequence"/>
</dbReference>
<evidence type="ECO:0008006" key="6">
    <source>
        <dbReference type="Google" id="ProtNLM"/>
    </source>
</evidence>
<protein>
    <recommendedName>
        <fullName evidence="6">Aldolase</fullName>
    </recommendedName>
</protein>
<comment type="caution">
    <text evidence="4">The sequence shown here is derived from an EMBL/GenBank/DDBJ whole genome shotgun (WGS) entry which is preliminary data.</text>
</comment>
<evidence type="ECO:0000256" key="2">
    <source>
        <dbReference type="ARBA" id="ARBA00023239"/>
    </source>
</evidence>
<dbReference type="RefSeq" id="WP_326020709.1">
    <property type="nucleotide sequence ID" value="NZ_JAOZYC010000148.1"/>
</dbReference>
<sequence length="328" mass="34765">MTRTSTTPTLAGGSVAPAQLARPTGTFAMVAADQRDSLRTMMAERAGVPGEDIPHAHLTDFKMAVARELAPHASALLIDRDYGYRRLIDDQVLPGSCAPILAVDVLDQQPGQAVEGTSLDEAVDTAAVVAHGTRGLKLLVIWRRDDQREQRVELASRFIDLCRSAGLASVLEPVARPAHGEEGTFVLNDAIVEAAIELAPLRPSLYKCQVPDGGVGSLAHLTEQSARIDAVVDVPWVVLSQGVTAADFPAAVEAACRAGASGFLAGRALWTDALTGDRDAALRGPSTDRLRRLGDIVDTHGRPWWDTTAARDGEAASREAATREEASA</sequence>
<dbReference type="InterPro" id="IPR002915">
    <property type="entry name" value="DeoC/FbaB/LacD_aldolase"/>
</dbReference>
<accession>A0ABU6FCY3</accession>
<evidence type="ECO:0000256" key="3">
    <source>
        <dbReference type="SAM" id="MobiDB-lite"/>
    </source>
</evidence>
<dbReference type="SMART" id="SM01133">
    <property type="entry name" value="DeoC"/>
    <property type="match status" value="1"/>
</dbReference>